<evidence type="ECO:0000313" key="1">
    <source>
        <dbReference type="EMBL" id="DAG00384.1"/>
    </source>
</evidence>
<accession>A0A8S5V0V5</accession>
<organism evidence="1">
    <name type="scientific">Siphoviridae sp. ct3r22</name>
    <dbReference type="NCBI Taxonomy" id="2825325"/>
    <lineage>
        <taxon>Viruses</taxon>
        <taxon>Duplodnaviria</taxon>
        <taxon>Heunggongvirae</taxon>
        <taxon>Uroviricota</taxon>
        <taxon>Caudoviricetes</taxon>
    </lineage>
</organism>
<reference evidence="1" key="1">
    <citation type="journal article" date="2021" name="Proc. Natl. Acad. Sci. U.S.A.">
        <title>A Catalog of Tens of Thousands of Viruses from Human Metagenomes Reveals Hidden Associations with Chronic Diseases.</title>
        <authorList>
            <person name="Tisza M.J."/>
            <person name="Buck C.B."/>
        </authorList>
    </citation>
    <scope>NUCLEOTIDE SEQUENCE</scope>
    <source>
        <strain evidence="1">Ct3r22</strain>
    </source>
</reference>
<name>A0A8S5V0V5_9CAUD</name>
<dbReference type="EMBL" id="BK016180">
    <property type="protein sequence ID" value="DAG00384.1"/>
    <property type="molecule type" value="Genomic_DNA"/>
</dbReference>
<proteinExistence type="predicted"/>
<sequence length="117" mass="13336">MKTIKIRTFEKVMVPVMRNGKPTKKTKAEWRPILVDIEMDCIEHEGHLIYFNPNENISCAYKENGEALTGEFKYGSYGTALHKEVLRIKNNKLVTSSLGYSGSTTKGWGGRLVKINW</sequence>
<protein>
    <submittedName>
        <fullName evidence="1">Uncharacterized protein</fullName>
    </submittedName>
</protein>